<dbReference type="RefSeq" id="WP_191325482.1">
    <property type="nucleotide sequence ID" value="NZ_BMZP01000018.1"/>
</dbReference>
<sequence length="102" mass="11509">MHTIKIGHTGHPLASFADYDGYVEVTPKHGGTVMGVDGRLSVWGEPWLVYWRGGTQKSLRDWTQIIVTRLHDQSNVISGQICRNLGVKAERDGVSFYVWPDR</sequence>
<proteinExistence type="predicted"/>
<evidence type="ECO:0000313" key="1">
    <source>
        <dbReference type="EMBL" id="MFC3672822.1"/>
    </source>
</evidence>
<accession>A0ABV7V7F9</accession>
<gene>
    <name evidence="1" type="ORF">ACFOOT_15485</name>
</gene>
<protein>
    <submittedName>
        <fullName evidence="1">Uncharacterized protein</fullName>
    </submittedName>
</protein>
<name>A0ABV7V7F9_9SPHN</name>
<dbReference type="Proteomes" id="UP001595683">
    <property type="component" value="Unassembled WGS sequence"/>
</dbReference>
<dbReference type="EMBL" id="JBHRYE010000024">
    <property type="protein sequence ID" value="MFC3672822.1"/>
    <property type="molecule type" value="Genomic_DNA"/>
</dbReference>
<organism evidence="1 2">
    <name type="scientific">Novosphingobium pokkalii</name>
    <dbReference type="NCBI Taxonomy" id="1770194"/>
    <lineage>
        <taxon>Bacteria</taxon>
        <taxon>Pseudomonadati</taxon>
        <taxon>Pseudomonadota</taxon>
        <taxon>Alphaproteobacteria</taxon>
        <taxon>Sphingomonadales</taxon>
        <taxon>Sphingomonadaceae</taxon>
        <taxon>Novosphingobium</taxon>
    </lineage>
</organism>
<comment type="caution">
    <text evidence="1">The sequence shown here is derived from an EMBL/GenBank/DDBJ whole genome shotgun (WGS) entry which is preliminary data.</text>
</comment>
<evidence type="ECO:0000313" key="2">
    <source>
        <dbReference type="Proteomes" id="UP001595683"/>
    </source>
</evidence>
<reference evidence="2" key="1">
    <citation type="journal article" date="2019" name="Int. J. Syst. Evol. Microbiol.">
        <title>The Global Catalogue of Microorganisms (GCM) 10K type strain sequencing project: providing services to taxonomists for standard genome sequencing and annotation.</title>
        <authorList>
            <consortium name="The Broad Institute Genomics Platform"/>
            <consortium name="The Broad Institute Genome Sequencing Center for Infectious Disease"/>
            <person name="Wu L."/>
            <person name="Ma J."/>
        </authorList>
    </citation>
    <scope>NUCLEOTIDE SEQUENCE [LARGE SCALE GENOMIC DNA]</scope>
    <source>
        <strain evidence="2">KCTC 42224</strain>
    </source>
</reference>
<keyword evidence="2" id="KW-1185">Reference proteome</keyword>